<protein>
    <submittedName>
        <fullName evidence="2">ATP-binding cassette domain-containing protein</fullName>
    </submittedName>
</protein>
<proteinExistence type="predicted"/>
<feature type="domain" description="ABC transporter" evidence="1">
    <location>
        <begin position="28"/>
        <end position="57"/>
    </location>
</feature>
<keyword evidence="3" id="KW-1185">Reference proteome</keyword>
<dbReference type="GO" id="GO:0005524">
    <property type="term" value="F:ATP binding"/>
    <property type="evidence" value="ECO:0007669"/>
    <property type="project" value="UniProtKB-KW"/>
</dbReference>
<gene>
    <name evidence="2" type="ORF">RNC47_37360</name>
</gene>
<dbReference type="Pfam" id="PF00005">
    <property type="entry name" value="ABC_tran"/>
    <property type="match status" value="1"/>
</dbReference>
<name>A0ABU2M2A7_9ACTN</name>
<evidence type="ECO:0000259" key="1">
    <source>
        <dbReference type="Pfam" id="PF00005"/>
    </source>
</evidence>
<reference evidence="3" key="1">
    <citation type="submission" date="2023-07" db="EMBL/GenBank/DDBJ databases">
        <title>30 novel species of actinomycetes from the DSMZ collection.</title>
        <authorList>
            <person name="Nouioui I."/>
        </authorList>
    </citation>
    <scope>NUCLEOTIDE SEQUENCE [LARGE SCALE GENOMIC DNA]</scope>
    <source>
        <strain evidence="3">DSM 44918</strain>
    </source>
</reference>
<feature type="non-terminal residue" evidence="2">
    <location>
        <position position="129"/>
    </location>
</feature>
<dbReference type="EMBL" id="JAVREM010000416">
    <property type="protein sequence ID" value="MDT0323979.1"/>
    <property type="molecule type" value="Genomic_DNA"/>
</dbReference>
<evidence type="ECO:0000313" key="3">
    <source>
        <dbReference type="Proteomes" id="UP001183420"/>
    </source>
</evidence>
<feature type="non-terminal residue" evidence="2">
    <location>
        <position position="1"/>
    </location>
</feature>
<dbReference type="PANTHER" id="PTHR43394">
    <property type="entry name" value="ATP-DEPENDENT PERMEASE MDL1, MITOCHONDRIAL"/>
    <property type="match status" value="1"/>
</dbReference>
<keyword evidence="2" id="KW-0547">Nucleotide-binding</keyword>
<dbReference type="InterPro" id="IPR039421">
    <property type="entry name" value="Type_1_exporter"/>
</dbReference>
<dbReference type="SUPFAM" id="SSF52540">
    <property type="entry name" value="P-loop containing nucleoside triphosphate hydrolases"/>
    <property type="match status" value="1"/>
</dbReference>
<dbReference type="RefSeq" id="WP_311605329.1">
    <property type="nucleotide sequence ID" value="NZ_JAVREM010000416.1"/>
</dbReference>
<dbReference type="PANTHER" id="PTHR43394:SF1">
    <property type="entry name" value="ATP-BINDING CASSETTE SUB-FAMILY B MEMBER 10, MITOCHONDRIAL"/>
    <property type="match status" value="1"/>
</dbReference>
<comment type="caution">
    <text evidence="2">The sequence shown here is derived from an EMBL/GenBank/DDBJ whole genome shotgun (WGS) entry which is preliminary data.</text>
</comment>
<dbReference type="Proteomes" id="UP001183420">
    <property type="component" value="Unassembled WGS sequence"/>
</dbReference>
<dbReference type="InterPro" id="IPR003439">
    <property type="entry name" value="ABC_transporter-like_ATP-bd"/>
</dbReference>
<sequence length="129" mass="13991">VREGARAARADGFVGLLPYGYATPLTDAPLSGGERQRLGLARAFAHPGRLLILDDALSGLDTVTEHHVRRALDERAGRATRVIVAHRLSSAARAARVLGLENGRVRATGSHEELWADPEYRAVFRTEAE</sequence>
<evidence type="ECO:0000313" key="2">
    <source>
        <dbReference type="EMBL" id="MDT0323979.1"/>
    </source>
</evidence>
<keyword evidence="2" id="KW-0067">ATP-binding</keyword>
<dbReference type="InterPro" id="IPR027417">
    <property type="entry name" value="P-loop_NTPase"/>
</dbReference>
<organism evidence="2 3">
    <name type="scientific">Streptomyces millisiae</name>
    <dbReference type="NCBI Taxonomy" id="3075542"/>
    <lineage>
        <taxon>Bacteria</taxon>
        <taxon>Bacillati</taxon>
        <taxon>Actinomycetota</taxon>
        <taxon>Actinomycetes</taxon>
        <taxon>Kitasatosporales</taxon>
        <taxon>Streptomycetaceae</taxon>
        <taxon>Streptomyces</taxon>
    </lineage>
</organism>
<accession>A0ABU2M2A7</accession>
<dbReference type="Gene3D" id="3.40.50.300">
    <property type="entry name" value="P-loop containing nucleotide triphosphate hydrolases"/>
    <property type="match status" value="1"/>
</dbReference>